<dbReference type="RefSeq" id="XP_016495986.1">
    <property type="nucleotide sequence ID" value="XM_016640500.1"/>
</dbReference>
<dbReference type="KEGG" id="nta:107814995"/>
<protein>
    <submittedName>
        <fullName evidence="1">Uncharacterized mitochondrial protein AtMg00810-like</fullName>
    </submittedName>
</protein>
<dbReference type="AlphaFoldDB" id="A0A1S4C493"/>
<accession>A0A1S4C493</accession>
<dbReference type="PaxDb" id="4097-A0A1S4C493"/>
<dbReference type="PANTHER" id="PTHR11439:SF492">
    <property type="entry name" value="REVERSE TRANSCRIPTASE TY1_COPIA-TYPE DOMAIN-CONTAINING PROTEIN"/>
    <property type="match status" value="1"/>
</dbReference>
<organism evidence="1">
    <name type="scientific">Nicotiana tabacum</name>
    <name type="common">Common tobacco</name>
    <dbReference type="NCBI Taxonomy" id="4097"/>
    <lineage>
        <taxon>Eukaryota</taxon>
        <taxon>Viridiplantae</taxon>
        <taxon>Streptophyta</taxon>
        <taxon>Embryophyta</taxon>
        <taxon>Tracheophyta</taxon>
        <taxon>Spermatophyta</taxon>
        <taxon>Magnoliopsida</taxon>
        <taxon>eudicotyledons</taxon>
        <taxon>Gunneridae</taxon>
        <taxon>Pentapetalae</taxon>
        <taxon>asterids</taxon>
        <taxon>lamiids</taxon>
        <taxon>Solanales</taxon>
        <taxon>Solanaceae</taxon>
        <taxon>Nicotianoideae</taxon>
        <taxon>Nicotianeae</taxon>
        <taxon>Nicotiana</taxon>
    </lineage>
</organism>
<sequence length="199" mass="22668">MRSEAGVLLNQRKYVLELISEIGLSGSKTAVAPLETNKRLTTVEYDEKMKTENDKPLQMYVLMRCPKLSHWEAAARVMRYLKGAPGQGILLRSRPARELTCWCDSDWAACLNTRRLPRGVPQKLNIGAWRLVWQKPLGCWATDMEDWMDFPPGWCVQLVAALRVPLALSDLTCPFGMLDKSSYKEGHHELLDADDLMFD</sequence>
<gene>
    <name evidence="1" type="primary">LOC107814995</name>
</gene>
<reference evidence="1" key="1">
    <citation type="submission" date="2025-08" db="UniProtKB">
        <authorList>
            <consortium name="RefSeq"/>
        </authorList>
    </citation>
    <scope>IDENTIFICATION</scope>
</reference>
<name>A0A1S4C493_TOBAC</name>
<dbReference type="PANTHER" id="PTHR11439">
    <property type="entry name" value="GAG-POL-RELATED RETROTRANSPOSON"/>
    <property type="match status" value="1"/>
</dbReference>
<evidence type="ECO:0000313" key="1">
    <source>
        <dbReference type="RefSeq" id="XP_016495986.1"/>
    </source>
</evidence>
<proteinExistence type="predicted"/>